<dbReference type="InterPro" id="IPR004096">
    <property type="entry name" value="V4R"/>
</dbReference>
<dbReference type="Proteomes" id="UP001579974">
    <property type="component" value="Unassembled WGS sequence"/>
</dbReference>
<keyword evidence="4" id="KW-1185">Reference proteome</keyword>
<accession>A0ABV5AC25</accession>
<dbReference type="SUPFAM" id="SSF111126">
    <property type="entry name" value="Ligand-binding domain in the NO signalling and Golgi transport"/>
    <property type="match status" value="1"/>
</dbReference>
<evidence type="ECO:0000313" key="4">
    <source>
        <dbReference type="Proteomes" id="UP001579974"/>
    </source>
</evidence>
<dbReference type="InterPro" id="IPR041522">
    <property type="entry name" value="CdaR_GGDEF"/>
</dbReference>
<sequence>MKLTEVYNLNLPYSVETKADRIVTVPTSALGTLRRELIETLGLERTKGFLMRYGWHCGVSDAMKMSGLEWDSVEDFFLAGPQMHVLHGYLTESKIVLNLIDVKSGKLRFDGRWSNSFEAEQHKALIGRSDCPVCYTLVGYASGYLSTVLGKKVIALETECEAMGHDHCFCVCKTVEEWGTEIEKELRYYEENSIIGELDAAFERIRKEKEGLNKVQQVQRILMNELLRESALPSITNEFFRASHLPIVVTDRHANLLAFAGMSQYDSASLTEKIRKTLNEAGNESVTLLNPDTESFVIKGKEESSCILRIPVVLNRKTAGYCVVEYVEAHPQGLDKLLVEQFAVTCSLYLLNEQTRFNTEQRVRGDFLDDMLSNRISREDIYHRAQYIGFQFWAPFFVLSVTSLSSQMTVEQMIEYRSELLKLTSTFVNKHSVNALAGQKDGNVILLVAHNGLETGNEHYRENICGKLLQCYAKMIPQYPLKIGVSTKTDSLENLQQIYNESVSALRVSHSQKPLTYFDSLGIEGVLCQNLESAKRFIQRLLGGLLKVDSEKDMELTKTLYFYLNNGGNVHKTARDMNLSISGLRYRLQRLNEILNCDINVPYTGNQLYSALLLMISLGELDLNLT</sequence>
<dbReference type="PANTHER" id="PTHR33744:SF7">
    <property type="entry name" value="PUCR FAMILY TRANSCRIPTIONAL REGULATOR"/>
    <property type="match status" value="1"/>
</dbReference>
<dbReference type="Pfam" id="PF02830">
    <property type="entry name" value="V4R"/>
    <property type="match status" value="1"/>
</dbReference>
<name>A0ABV5AC25_9BACL</name>
<dbReference type="InterPro" id="IPR051448">
    <property type="entry name" value="CdaR-like_regulators"/>
</dbReference>
<gene>
    <name evidence="3" type="ORF">KKP3000_003167</name>
</gene>
<dbReference type="Gene3D" id="3.30.1380.20">
    <property type="entry name" value="Trafficking protein particle complex subunit 3"/>
    <property type="match status" value="1"/>
</dbReference>
<dbReference type="InterPro" id="IPR025736">
    <property type="entry name" value="PucR_C-HTH_dom"/>
</dbReference>
<evidence type="ECO:0000256" key="1">
    <source>
        <dbReference type="ARBA" id="ARBA00006754"/>
    </source>
</evidence>
<comment type="caution">
    <text evidence="3">The sequence shown here is derived from an EMBL/GenBank/DDBJ whole genome shotgun (WGS) entry which is preliminary data.</text>
</comment>
<dbReference type="Pfam" id="PF06505">
    <property type="entry name" value="XylR_N"/>
    <property type="match status" value="1"/>
</dbReference>
<feature type="domain" description="4-vinyl reductase 4VR" evidence="2">
    <location>
        <begin position="112"/>
        <end position="174"/>
    </location>
</feature>
<dbReference type="RefSeq" id="WP_275476402.1">
    <property type="nucleotide sequence ID" value="NZ_CP162940.1"/>
</dbReference>
<dbReference type="InterPro" id="IPR024096">
    <property type="entry name" value="NO_sig/Golgi_transp_ligand-bd"/>
</dbReference>
<dbReference type="InterPro" id="IPR010523">
    <property type="entry name" value="XylR_N"/>
</dbReference>
<dbReference type="InterPro" id="IPR042070">
    <property type="entry name" value="PucR_C-HTH_sf"/>
</dbReference>
<dbReference type="SMART" id="SM00989">
    <property type="entry name" value="V4R"/>
    <property type="match status" value="1"/>
</dbReference>
<dbReference type="PANTHER" id="PTHR33744">
    <property type="entry name" value="CARBOHYDRATE DIACID REGULATOR"/>
    <property type="match status" value="1"/>
</dbReference>
<evidence type="ECO:0000259" key="2">
    <source>
        <dbReference type="SMART" id="SM00989"/>
    </source>
</evidence>
<dbReference type="Pfam" id="PF13556">
    <property type="entry name" value="HTH_30"/>
    <property type="match status" value="1"/>
</dbReference>
<dbReference type="Pfam" id="PF17853">
    <property type="entry name" value="GGDEF_2"/>
    <property type="match status" value="1"/>
</dbReference>
<proteinExistence type="inferred from homology"/>
<protein>
    <submittedName>
        <fullName evidence="3">XylR N-terminal domain-containing protein</fullName>
    </submittedName>
</protein>
<organism evidence="3 4">
    <name type="scientific">Alicyclobacillus fastidiosus</name>
    <dbReference type="NCBI Taxonomy" id="392011"/>
    <lineage>
        <taxon>Bacteria</taxon>
        <taxon>Bacillati</taxon>
        <taxon>Bacillota</taxon>
        <taxon>Bacilli</taxon>
        <taxon>Bacillales</taxon>
        <taxon>Alicyclobacillaceae</taxon>
        <taxon>Alicyclobacillus</taxon>
    </lineage>
</organism>
<dbReference type="EMBL" id="JBDXSU010000004">
    <property type="protein sequence ID" value="MFB5189779.1"/>
    <property type="molecule type" value="Genomic_DNA"/>
</dbReference>
<evidence type="ECO:0000313" key="3">
    <source>
        <dbReference type="EMBL" id="MFB5189779.1"/>
    </source>
</evidence>
<reference evidence="3 4" key="1">
    <citation type="journal article" date="2024" name="Int. J. Mol. Sci.">
        <title>Exploration of Alicyclobacillus spp. Genome in Search of Antibiotic Resistance.</title>
        <authorList>
            <person name="Bucka-Kolendo J."/>
            <person name="Kiousi D.E."/>
            <person name="Dekowska A."/>
            <person name="Mikolajczuk-Szczyrba A."/>
            <person name="Karadedos D.M."/>
            <person name="Michael P."/>
            <person name="Galanis A."/>
            <person name="Sokolowska B."/>
        </authorList>
    </citation>
    <scope>NUCLEOTIDE SEQUENCE [LARGE SCALE GENOMIC DNA]</scope>
    <source>
        <strain evidence="3 4">KKP 3000</strain>
    </source>
</reference>
<dbReference type="Gene3D" id="1.10.10.2840">
    <property type="entry name" value="PucR C-terminal helix-turn-helix domain"/>
    <property type="match status" value="1"/>
</dbReference>
<comment type="similarity">
    <text evidence="1">Belongs to the CdaR family.</text>
</comment>